<evidence type="ECO:0000313" key="2">
    <source>
        <dbReference type="EMBL" id="NFN34482.1"/>
    </source>
</evidence>
<name>A0A0C2NTN4_CLOBO</name>
<proteinExistence type="predicted"/>
<comment type="caution">
    <text evidence="1">The sequence shown here is derived from an EMBL/GenBank/DDBJ whole genome shotgun (WGS) entry which is preliminary data.</text>
</comment>
<dbReference type="OrthoDB" id="1937039at2"/>
<dbReference type="RefSeq" id="WP_003373669.1">
    <property type="nucleotide sequence ID" value="NZ_CP010520.1"/>
</dbReference>
<sequence length="207" mass="23475">MQVNNNGINNNKLYTNYNQEINNINNKSKNNDINIKDNSKDKLDLSKDMRTAASRSRAIMGPQLDKGTASNTTIYVDKSTFMQIANYSTNNSECQWDELGVDGEKRWVVINGQRFECPLSKEEKEAFERASKTMLDYLIEADKEKEEKKEKKENIDFKFNGDGSISIDDESLLSSNPKLSGLLKNDKVMKMLKDIAKTNGGSLSMHI</sequence>
<dbReference type="Proteomes" id="UP000473681">
    <property type="component" value="Unassembled WGS sequence"/>
</dbReference>
<gene>
    <name evidence="1" type="ORF">FC774_06260</name>
    <name evidence="2" type="ORF">FDB51_04915</name>
    <name evidence="3" type="ORF">FDG31_07410</name>
</gene>
<dbReference type="Proteomes" id="UP000476820">
    <property type="component" value="Unassembled WGS sequence"/>
</dbReference>
<reference evidence="4 5" key="1">
    <citation type="submission" date="2019-04" db="EMBL/GenBank/DDBJ databases">
        <title>Genome sequencing of Clostridium botulinum Groups I-IV and Clostridium butyricum.</title>
        <authorList>
            <person name="Brunt J."/>
            <person name="Van Vliet A.H.M."/>
            <person name="Stringer S.C."/>
            <person name="Carter A.T."/>
            <person name="Peck M.W."/>
        </authorList>
    </citation>
    <scope>NUCLEOTIDE SEQUENCE [LARGE SCALE GENOMIC DNA]</scope>
    <source>
        <strain evidence="1 5">1605</strain>
        <strain evidence="3 6">BL81</strain>
        <strain evidence="2 4">CB-K-33E</strain>
    </source>
</reference>
<dbReference type="EMBL" id="SWOV01000012">
    <property type="protein sequence ID" value="NFF87473.1"/>
    <property type="molecule type" value="Genomic_DNA"/>
</dbReference>
<evidence type="ECO:0000313" key="3">
    <source>
        <dbReference type="EMBL" id="NFV26004.1"/>
    </source>
</evidence>
<protein>
    <submittedName>
        <fullName evidence="1">Uncharacterized protein</fullName>
    </submittedName>
</protein>
<evidence type="ECO:0000313" key="4">
    <source>
        <dbReference type="Proteomes" id="UP000473681"/>
    </source>
</evidence>
<accession>A0A0C2NTN4</accession>
<dbReference type="EMBL" id="SXFB01000004">
    <property type="protein sequence ID" value="NFV26004.1"/>
    <property type="molecule type" value="Genomic_DNA"/>
</dbReference>
<dbReference type="AlphaFoldDB" id="A0A0C2NTN4"/>
<dbReference type="Proteomes" id="UP000486903">
    <property type="component" value="Unassembled WGS sequence"/>
</dbReference>
<dbReference type="EMBL" id="SWVK01000005">
    <property type="protein sequence ID" value="NFN34482.1"/>
    <property type="molecule type" value="Genomic_DNA"/>
</dbReference>
<organism evidence="1 5">
    <name type="scientific">Clostridium botulinum</name>
    <dbReference type="NCBI Taxonomy" id="1491"/>
    <lineage>
        <taxon>Bacteria</taxon>
        <taxon>Bacillati</taxon>
        <taxon>Bacillota</taxon>
        <taxon>Clostridia</taxon>
        <taxon>Eubacteriales</taxon>
        <taxon>Clostridiaceae</taxon>
        <taxon>Clostridium</taxon>
    </lineage>
</organism>
<evidence type="ECO:0000313" key="1">
    <source>
        <dbReference type="EMBL" id="NFF87473.1"/>
    </source>
</evidence>
<evidence type="ECO:0000313" key="6">
    <source>
        <dbReference type="Proteomes" id="UP000486903"/>
    </source>
</evidence>
<evidence type="ECO:0000313" key="5">
    <source>
        <dbReference type="Proteomes" id="UP000476820"/>
    </source>
</evidence>